<dbReference type="AlphaFoldDB" id="A0A165H572"/>
<gene>
    <name evidence="1" type="ORF">EXIGLDRAFT_837111</name>
</gene>
<evidence type="ECO:0000313" key="1">
    <source>
        <dbReference type="EMBL" id="KZV91471.1"/>
    </source>
</evidence>
<sequence length="459" mass="50731">MSGPGLSTNLPATDAGVAVVLERVAAQEQKIAAAGVALADAKLQLTDADAVFAEAKARYQIVEKAFNAARDVYWKDLDAHRRVQSAVTSAQTLLDAAVREMDVVRAPLHPVRRTPLEVLGHIFEFYVDHLDLFEKTPADFRRQPFILAGVCSHWRRAALLHTRIWAGIDIRLDTIKSKNVPTWRTYLSTMLARAGKAALSLRIKRSREAMNYDAPLVKILHPALQRCHSLHIDIYRLKKKDNILPLVQAELPVLRRLRVEVTTLTLECDTEEEDRMAEFFHHACFTAVTSLSLAGSDWAVQRRMALCKLAAQYMGSTLTTLHIELILDINLNRAFSGSMHLFFAGLSLCSELTCLKIDAAFRLQSELAELCEGLGTPSKDAGASGIWVCPKLRTLDIGGCSFARECDQGAIAVMLERRLEAANNDAVAAVLRPSRITRVVHSRSASSALDAAIRAIFSE</sequence>
<dbReference type="Proteomes" id="UP000077266">
    <property type="component" value="Unassembled WGS sequence"/>
</dbReference>
<name>A0A165H572_EXIGL</name>
<dbReference type="SUPFAM" id="SSF52047">
    <property type="entry name" value="RNI-like"/>
    <property type="match status" value="1"/>
</dbReference>
<dbReference type="Gene3D" id="3.80.10.10">
    <property type="entry name" value="Ribonuclease Inhibitor"/>
    <property type="match status" value="1"/>
</dbReference>
<evidence type="ECO:0008006" key="3">
    <source>
        <dbReference type="Google" id="ProtNLM"/>
    </source>
</evidence>
<organism evidence="1 2">
    <name type="scientific">Exidia glandulosa HHB12029</name>
    <dbReference type="NCBI Taxonomy" id="1314781"/>
    <lineage>
        <taxon>Eukaryota</taxon>
        <taxon>Fungi</taxon>
        <taxon>Dikarya</taxon>
        <taxon>Basidiomycota</taxon>
        <taxon>Agaricomycotina</taxon>
        <taxon>Agaricomycetes</taxon>
        <taxon>Auriculariales</taxon>
        <taxon>Exidiaceae</taxon>
        <taxon>Exidia</taxon>
    </lineage>
</organism>
<dbReference type="EMBL" id="KV426027">
    <property type="protein sequence ID" value="KZV91471.1"/>
    <property type="molecule type" value="Genomic_DNA"/>
</dbReference>
<accession>A0A165H572</accession>
<keyword evidence="2" id="KW-1185">Reference proteome</keyword>
<dbReference type="OrthoDB" id="3365698at2759"/>
<evidence type="ECO:0000313" key="2">
    <source>
        <dbReference type="Proteomes" id="UP000077266"/>
    </source>
</evidence>
<reference evidence="1 2" key="1">
    <citation type="journal article" date="2016" name="Mol. Biol. Evol.">
        <title>Comparative Genomics of Early-Diverging Mushroom-Forming Fungi Provides Insights into the Origins of Lignocellulose Decay Capabilities.</title>
        <authorList>
            <person name="Nagy L.G."/>
            <person name="Riley R."/>
            <person name="Tritt A."/>
            <person name="Adam C."/>
            <person name="Daum C."/>
            <person name="Floudas D."/>
            <person name="Sun H."/>
            <person name="Yadav J.S."/>
            <person name="Pangilinan J."/>
            <person name="Larsson K.H."/>
            <person name="Matsuura K."/>
            <person name="Barry K."/>
            <person name="Labutti K."/>
            <person name="Kuo R."/>
            <person name="Ohm R.A."/>
            <person name="Bhattacharya S.S."/>
            <person name="Shirouzu T."/>
            <person name="Yoshinaga Y."/>
            <person name="Martin F.M."/>
            <person name="Grigoriev I.V."/>
            <person name="Hibbett D.S."/>
        </authorList>
    </citation>
    <scope>NUCLEOTIDE SEQUENCE [LARGE SCALE GENOMIC DNA]</scope>
    <source>
        <strain evidence="1 2">HHB12029</strain>
    </source>
</reference>
<dbReference type="STRING" id="1314781.A0A165H572"/>
<dbReference type="InParanoid" id="A0A165H572"/>
<protein>
    <recommendedName>
        <fullName evidence="3">F-box domain-containing protein</fullName>
    </recommendedName>
</protein>
<dbReference type="InterPro" id="IPR032675">
    <property type="entry name" value="LRR_dom_sf"/>
</dbReference>
<proteinExistence type="predicted"/>